<dbReference type="GO" id="GO:0016787">
    <property type="term" value="F:hydrolase activity"/>
    <property type="evidence" value="ECO:0007669"/>
    <property type="project" value="UniProtKB-KW"/>
</dbReference>
<comment type="caution">
    <text evidence="14">The sequence shown here is derived from an EMBL/GenBank/DDBJ whole genome shotgun (WGS) entry which is preliminary data.</text>
</comment>
<evidence type="ECO:0000256" key="7">
    <source>
        <dbReference type="ARBA" id="ARBA00022989"/>
    </source>
</evidence>
<dbReference type="Gene3D" id="3.30.1220.10">
    <property type="entry name" value="CobW-like, C-terminal domain"/>
    <property type="match status" value="1"/>
</dbReference>
<dbReference type="Proteomes" id="UP000030106">
    <property type="component" value="Unassembled WGS sequence"/>
</dbReference>
<dbReference type="STRING" id="1245745.A0A0A2W475"/>
<evidence type="ECO:0000256" key="11">
    <source>
        <dbReference type="ARBA" id="ARBA00049117"/>
    </source>
</evidence>
<gene>
    <name evidence="14" type="ORF">BBAD15_g1039</name>
</gene>
<keyword evidence="8 12" id="KW-0472">Membrane</keyword>
<feature type="transmembrane region" description="Helical" evidence="12">
    <location>
        <begin position="191"/>
        <end position="211"/>
    </location>
</feature>
<feature type="transmembrane region" description="Helical" evidence="12">
    <location>
        <begin position="223"/>
        <end position="242"/>
    </location>
</feature>
<comment type="subcellular location">
    <subcellularLocation>
        <location evidence="1">Cell membrane</location>
        <topology evidence="1">Multi-pass membrane protein</topology>
    </subcellularLocation>
</comment>
<feature type="transmembrane region" description="Helical" evidence="12">
    <location>
        <begin position="12"/>
        <end position="28"/>
    </location>
</feature>
<evidence type="ECO:0000256" key="2">
    <source>
        <dbReference type="ARBA" id="ARBA00022448"/>
    </source>
</evidence>
<comment type="catalytic activity">
    <reaction evidence="11">
        <text>GTP + H2O = GDP + phosphate + H(+)</text>
        <dbReference type="Rhea" id="RHEA:19669"/>
        <dbReference type="ChEBI" id="CHEBI:15377"/>
        <dbReference type="ChEBI" id="CHEBI:15378"/>
        <dbReference type="ChEBI" id="CHEBI:37565"/>
        <dbReference type="ChEBI" id="CHEBI:43474"/>
        <dbReference type="ChEBI" id="CHEBI:58189"/>
    </reaction>
    <physiologicalReaction direction="left-to-right" evidence="11">
        <dbReference type="Rhea" id="RHEA:19670"/>
    </physiologicalReaction>
</comment>
<dbReference type="PANTHER" id="PTHR30252:SF3">
    <property type="entry name" value="PYRUVATE_PROTON SYMPORTER BTST"/>
    <property type="match status" value="1"/>
</dbReference>
<dbReference type="InterPro" id="IPR003706">
    <property type="entry name" value="CstA_N"/>
</dbReference>
<keyword evidence="9" id="KW-0143">Chaperone</keyword>
<protein>
    <submittedName>
        <fullName evidence="14">Inner membrane protein YjiY</fullName>
    </submittedName>
</protein>
<dbReference type="SUPFAM" id="SSF52540">
    <property type="entry name" value="P-loop containing nucleoside triphosphate hydrolases"/>
    <property type="match status" value="1"/>
</dbReference>
<feature type="transmembrane region" description="Helical" evidence="12">
    <location>
        <begin position="364"/>
        <end position="387"/>
    </location>
</feature>
<comment type="similarity">
    <text evidence="10">Belongs to the SIMIBI class G3E GTPase family. ZNG1 subfamily.</text>
</comment>
<dbReference type="InterPro" id="IPR011629">
    <property type="entry name" value="CobW-like_C"/>
</dbReference>
<evidence type="ECO:0000256" key="6">
    <source>
        <dbReference type="ARBA" id="ARBA00022801"/>
    </source>
</evidence>
<dbReference type="SUPFAM" id="SSF90002">
    <property type="entry name" value="Hypothetical protein YjiA, C-terminal domain"/>
    <property type="match status" value="1"/>
</dbReference>
<feature type="transmembrane region" description="Helical" evidence="12">
    <location>
        <begin position="596"/>
        <end position="616"/>
    </location>
</feature>
<keyword evidence="5" id="KW-0547">Nucleotide-binding</keyword>
<evidence type="ECO:0000256" key="8">
    <source>
        <dbReference type="ARBA" id="ARBA00023136"/>
    </source>
</evidence>
<dbReference type="InterPro" id="IPR027417">
    <property type="entry name" value="P-loop_NTPase"/>
</dbReference>
<dbReference type="FunFam" id="3.40.50.300:FF:000778">
    <property type="entry name" value="GTP-binding protein YjiA"/>
    <property type="match status" value="1"/>
</dbReference>
<dbReference type="EMBL" id="ANFO01000051">
    <property type="protein sequence ID" value="KGQ13220.1"/>
    <property type="molecule type" value="Genomic_DNA"/>
</dbReference>
<feature type="transmembrane region" description="Helical" evidence="12">
    <location>
        <begin position="262"/>
        <end position="279"/>
    </location>
</feature>
<reference evidence="14 15" key="1">
    <citation type="submission" date="2012-10" db="EMBL/GenBank/DDBJ databases">
        <title>Genome sequencing and analysis of entomopathogenic fungi Beauveria bassiana D1-5.</title>
        <authorList>
            <person name="Li Q."/>
            <person name="Wang L."/>
            <person name="Zhang Z."/>
            <person name="Wang Q."/>
            <person name="Ren J."/>
            <person name="Wang M."/>
            <person name="Xu W."/>
            <person name="Wang J."/>
            <person name="Lu Y."/>
            <person name="Du Q."/>
            <person name="Sun Z."/>
        </authorList>
    </citation>
    <scope>NUCLEOTIDE SEQUENCE [LARGE SCALE GENOMIC DNA]</scope>
    <source>
        <strain evidence="14 15">D1-5</strain>
    </source>
</reference>
<evidence type="ECO:0000256" key="3">
    <source>
        <dbReference type="ARBA" id="ARBA00022475"/>
    </source>
</evidence>
<dbReference type="AlphaFoldDB" id="A0A0A2W475"/>
<dbReference type="InterPro" id="IPR003495">
    <property type="entry name" value="CobW/HypB/UreG_nucleotide-bd"/>
</dbReference>
<dbReference type="Gene3D" id="3.40.50.300">
    <property type="entry name" value="P-loop containing nucleotide triphosphate hydrolases"/>
    <property type="match status" value="1"/>
</dbReference>
<feature type="transmembrane region" description="Helical" evidence="12">
    <location>
        <begin position="488"/>
        <end position="505"/>
    </location>
</feature>
<organism evidence="14 15">
    <name type="scientific">Beauveria bassiana D1-5</name>
    <dbReference type="NCBI Taxonomy" id="1245745"/>
    <lineage>
        <taxon>Eukaryota</taxon>
        <taxon>Fungi</taxon>
        <taxon>Dikarya</taxon>
        <taxon>Ascomycota</taxon>
        <taxon>Pezizomycotina</taxon>
        <taxon>Sordariomycetes</taxon>
        <taxon>Hypocreomycetidae</taxon>
        <taxon>Hypocreales</taxon>
        <taxon>Cordycipitaceae</taxon>
        <taxon>Beauveria</taxon>
    </lineage>
</organism>
<dbReference type="GO" id="GO:0000166">
    <property type="term" value="F:nucleotide binding"/>
    <property type="evidence" value="ECO:0007669"/>
    <property type="project" value="UniProtKB-KW"/>
</dbReference>
<dbReference type="PROSITE" id="PS51257">
    <property type="entry name" value="PROKAR_LIPOPROTEIN"/>
    <property type="match status" value="1"/>
</dbReference>
<dbReference type="Pfam" id="PF04328">
    <property type="entry name" value="Sel_put"/>
    <property type="match status" value="1"/>
</dbReference>
<dbReference type="PANTHER" id="PTHR30252">
    <property type="entry name" value="INNER MEMBRANE PEPTIDE TRANSPORTER"/>
    <property type="match status" value="1"/>
</dbReference>
<keyword evidence="3" id="KW-1003">Cell membrane</keyword>
<evidence type="ECO:0000256" key="1">
    <source>
        <dbReference type="ARBA" id="ARBA00004651"/>
    </source>
</evidence>
<dbReference type="GO" id="GO:0009267">
    <property type="term" value="P:cellular response to starvation"/>
    <property type="evidence" value="ECO:0007669"/>
    <property type="project" value="InterPro"/>
</dbReference>
<dbReference type="InterPro" id="IPR007423">
    <property type="entry name" value="Sel_put"/>
</dbReference>
<evidence type="ECO:0000256" key="9">
    <source>
        <dbReference type="ARBA" id="ARBA00023186"/>
    </source>
</evidence>
<keyword evidence="4 12" id="KW-0812">Transmembrane</keyword>
<feature type="transmembrane region" description="Helical" evidence="12">
    <location>
        <begin position="327"/>
        <end position="352"/>
    </location>
</feature>
<evidence type="ECO:0000256" key="12">
    <source>
        <dbReference type="SAM" id="Phobius"/>
    </source>
</evidence>
<keyword evidence="7 12" id="KW-1133">Transmembrane helix</keyword>
<evidence type="ECO:0000256" key="5">
    <source>
        <dbReference type="ARBA" id="ARBA00022741"/>
    </source>
</evidence>
<evidence type="ECO:0000256" key="4">
    <source>
        <dbReference type="ARBA" id="ARBA00022692"/>
    </source>
</evidence>
<feature type="transmembrane region" description="Helical" evidence="12">
    <location>
        <begin position="286"/>
        <end position="307"/>
    </location>
</feature>
<dbReference type="GO" id="GO:0005886">
    <property type="term" value="C:plasma membrane"/>
    <property type="evidence" value="ECO:0007669"/>
    <property type="project" value="UniProtKB-SubCell"/>
</dbReference>
<feature type="transmembrane region" description="Helical" evidence="12">
    <location>
        <begin position="533"/>
        <end position="552"/>
    </location>
</feature>
<feature type="domain" description="CobW C-terminal" evidence="13">
    <location>
        <begin position="963"/>
        <end position="1057"/>
    </location>
</feature>
<keyword evidence="2" id="KW-0813">Transport</keyword>
<dbReference type="InterPro" id="IPR036627">
    <property type="entry name" value="CobW-likC_sf"/>
</dbReference>
<dbReference type="Pfam" id="PF02492">
    <property type="entry name" value="cobW"/>
    <property type="match status" value="1"/>
</dbReference>
<dbReference type="Pfam" id="PF02554">
    <property type="entry name" value="CstA"/>
    <property type="match status" value="1"/>
</dbReference>
<name>A0A0A2W475_BEABA</name>
<keyword evidence="6" id="KW-0378">Hydrolase</keyword>
<sequence length="1060" mass="115516">MNKNKFLKHIPWAILGIIGACCLAVVALRRGEHISALWIVVASVSVYLVAYRYYSLYIAQKVMKLDPTRATPAVINNDGLNYVPTNRNVLFGHHFAAIAGAGPLVGPVLAAQMGYLPGVLWLLAGVVLAGAVQDFMVLFISSRRNGASLGEMIKEEMGPVPGTIALFGCFLIMIIILAVLALIVVKALAESPWGVFTVCSTVPIALFMGIYMRFIRPGRVGEVSVIGIVLLVASIYFGGVIAHDPYWGPALTFKDTTITFTLIGYAFVSALLPVWLILAPRDYLATFLKIGVIVGLAIGIVILNPELKMPAVTQYVDGTGPLWKGALFPFLFITIACGAVSGFHALIASGTTPKLLACETDARFIGYGAMLMESFVAVMALVAASIIEPGLYFAMNTPPAGLGFTMPNLHELGGENAPMIMAQLKEVTAHAAATVSSWGFVISPEQILQTAKDIGEPSVLNRAGGAPTLAVGIAHVFHKIVPVADMGFWYHFGILFEALFILTALDAGTRSGRFMLQDLLGNFIPFLKKTDSLVAGIIGTAGCVGLWGYLLYQGVVDPLGGVKSLWPLFGISNQMLAAVALVLATVVLVKMKRTQYIWVTVIPAVWLLICTTWALGLKLFSSNPQMEGFFFMANQYKARIAAGGADLTAQEIANMNHIVVNNYTNAGLSILFLVVVYSIIFYGIKAWREARAAKKYLGQAARMLVGIPDYDTYVLHMQTNHPDQPPMTYKEFFRERQQARYGGDVTVLTGFLGAGKTTLLRHILHTQQEEKIAVIENEFGETPIDSQLIGDRATRITTLSNGCICCTRSSELEDALLDLLDSRDKGEIHFDRLIVECTGMADPGPILQAFFAHEIICERYLLDGVIALVDAVHADSQLDQFALAQSQIGYADRILLSKTDIAGESAQLIERLQRINARAPVYPLLHGNIDLGLLFNTRGFMLEENVVATKPRFHRIAPQHNEVSSIVVTLDYPVALSAVSSVMENLLSGFANNLLRYKGMLWIEDQPCRLLFQGVQRLYSADWDREWQADETPESTLVFIGISLPEAEIRDAFAGLKPTA</sequence>
<evidence type="ECO:0000259" key="13">
    <source>
        <dbReference type="SMART" id="SM00833"/>
    </source>
</evidence>
<feature type="transmembrane region" description="Helical" evidence="12">
    <location>
        <begin position="162"/>
        <end position="185"/>
    </location>
</feature>
<accession>A0A0A2W475</accession>
<evidence type="ECO:0000313" key="15">
    <source>
        <dbReference type="Proteomes" id="UP000030106"/>
    </source>
</evidence>
<feature type="transmembrane region" description="Helical" evidence="12">
    <location>
        <begin position="34"/>
        <end position="54"/>
    </location>
</feature>
<dbReference type="SMART" id="SM00833">
    <property type="entry name" value="CobW_C"/>
    <property type="match status" value="1"/>
</dbReference>
<proteinExistence type="inferred from homology"/>
<feature type="transmembrane region" description="Helical" evidence="12">
    <location>
        <begin position="663"/>
        <end position="684"/>
    </location>
</feature>
<evidence type="ECO:0000313" key="14">
    <source>
        <dbReference type="EMBL" id="KGQ13220.1"/>
    </source>
</evidence>
<feature type="transmembrane region" description="Helical" evidence="12">
    <location>
        <begin position="119"/>
        <end position="141"/>
    </location>
</feature>
<dbReference type="Pfam" id="PF07683">
    <property type="entry name" value="CobW_C"/>
    <property type="match status" value="1"/>
</dbReference>
<evidence type="ECO:0000256" key="10">
    <source>
        <dbReference type="ARBA" id="ARBA00034320"/>
    </source>
</evidence>
<feature type="transmembrane region" description="Helical" evidence="12">
    <location>
        <begin position="564"/>
        <end position="589"/>
    </location>
</feature>
<feature type="transmembrane region" description="Helical" evidence="12">
    <location>
        <begin position="95"/>
        <end position="113"/>
    </location>
</feature>
<dbReference type="CDD" id="cd03112">
    <property type="entry name" value="CobW-like"/>
    <property type="match status" value="1"/>
</dbReference>
<dbReference type="HOGENOM" id="CLU_010531_4_1_1"/>
<dbReference type="InterPro" id="IPR051605">
    <property type="entry name" value="CstA"/>
</dbReference>
<dbReference type="NCBIfam" id="NF008578">
    <property type="entry name" value="PRK11537.1"/>
    <property type="match status" value="1"/>
</dbReference>